<protein>
    <submittedName>
        <fullName evidence="5">4Fe-4S binding protein</fullName>
    </submittedName>
</protein>
<feature type="domain" description="4Fe-4S ferredoxin-type" evidence="4">
    <location>
        <begin position="1"/>
        <end position="30"/>
    </location>
</feature>
<comment type="caution">
    <text evidence="5">The sequence shown here is derived from an EMBL/GenBank/DDBJ whole genome shotgun (WGS) entry which is preliminary data.</text>
</comment>
<evidence type="ECO:0000259" key="4">
    <source>
        <dbReference type="PROSITE" id="PS51379"/>
    </source>
</evidence>
<sequence>MAYQILRDLCTACGDCEQACPSHSISPWKGVYRIDAATCTECDGEGEPGMPQCLDACMEEDCIVPA</sequence>
<keyword evidence="2" id="KW-0408">Iron</keyword>
<dbReference type="Gene3D" id="3.30.70.20">
    <property type="match status" value="1"/>
</dbReference>
<dbReference type="PROSITE" id="PS51379">
    <property type="entry name" value="4FE4S_FER_2"/>
    <property type="match status" value="1"/>
</dbReference>
<evidence type="ECO:0000256" key="3">
    <source>
        <dbReference type="ARBA" id="ARBA00023014"/>
    </source>
</evidence>
<keyword evidence="1" id="KW-0479">Metal-binding</keyword>
<evidence type="ECO:0000256" key="2">
    <source>
        <dbReference type="ARBA" id="ARBA00023004"/>
    </source>
</evidence>
<evidence type="ECO:0000313" key="6">
    <source>
        <dbReference type="Proteomes" id="UP000740754"/>
    </source>
</evidence>
<accession>A0ABX1IAD0</accession>
<dbReference type="InterPro" id="IPR017900">
    <property type="entry name" value="4Fe4S_Fe_S_CS"/>
</dbReference>
<keyword evidence="3" id="KW-0411">Iron-sulfur</keyword>
<dbReference type="EMBL" id="JAAXKX010000021">
    <property type="protein sequence ID" value="NKN34171.1"/>
    <property type="molecule type" value="Genomic_DNA"/>
</dbReference>
<name>A0ABX1IAD0_9GAMM</name>
<gene>
    <name evidence="5" type="ORF">HF203_13165</name>
</gene>
<dbReference type="PROSITE" id="PS00198">
    <property type="entry name" value="4FE4S_FER_1"/>
    <property type="match status" value="1"/>
</dbReference>
<dbReference type="RefSeq" id="WP_168670448.1">
    <property type="nucleotide sequence ID" value="NZ_JAAXKX010000021.1"/>
</dbReference>
<evidence type="ECO:0000256" key="1">
    <source>
        <dbReference type="ARBA" id="ARBA00022723"/>
    </source>
</evidence>
<organism evidence="5 6">
    <name type="scientific">Marichromatium bheemlicum</name>
    <dbReference type="NCBI Taxonomy" id="365339"/>
    <lineage>
        <taxon>Bacteria</taxon>
        <taxon>Pseudomonadati</taxon>
        <taxon>Pseudomonadota</taxon>
        <taxon>Gammaproteobacteria</taxon>
        <taxon>Chromatiales</taxon>
        <taxon>Chromatiaceae</taxon>
        <taxon>Marichromatium</taxon>
    </lineage>
</organism>
<dbReference type="Pfam" id="PF00037">
    <property type="entry name" value="Fer4"/>
    <property type="match status" value="1"/>
</dbReference>
<dbReference type="SUPFAM" id="SSF54862">
    <property type="entry name" value="4Fe-4S ferredoxins"/>
    <property type="match status" value="1"/>
</dbReference>
<dbReference type="InterPro" id="IPR017896">
    <property type="entry name" value="4Fe4S_Fe-S-bd"/>
</dbReference>
<keyword evidence="6" id="KW-1185">Reference proteome</keyword>
<dbReference type="Proteomes" id="UP000740754">
    <property type="component" value="Unassembled WGS sequence"/>
</dbReference>
<evidence type="ECO:0000313" key="5">
    <source>
        <dbReference type="EMBL" id="NKN34171.1"/>
    </source>
</evidence>
<reference evidence="5 6" key="1">
    <citation type="submission" date="2020-04" db="EMBL/GenBank/DDBJ databases">
        <title>Draft Whole-Genome sequence of Marichromatium bheemlicum DSM 18632, type strain.</title>
        <authorList>
            <person name="Kyndt J.A."/>
            <person name="Meyer T.E."/>
        </authorList>
    </citation>
    <scope>NUCLEOTIDE SEQUENCE [LARGE SCALE GENOMIC DNA]</scope>
    <source>
        <strain evidence="5 6">DSM 18632</strain>
    </source>
</reference>
<proteinExistence type="predicted"/>